<sequence length="296" mass="33718">TTELRYDLEVNGKSVTADFGHTFEGGVANGRTTHQIKEMEVFRVARTKPTRVEPVKAEHSRVFQRKQRATAFAPKLNDALNKKIEILRRAEEAITLLEMQYDDEESFIRRFACGETKDVVTLNVDGTRLSTTRASLRIFENSVLARQFDDEVWSQQPQTNVREWNPDQVSAWAEGVYGLPYEAVNVIANHKVTGRELLSLNMEALKMMGVERPATMSLLLDEIHELGENSTDDSPLIECNPYVFGKLLDFLRMTRLRKEGLVEAPSFPSVKASQQKRFDQLLEYYFPGDAKKLVTG</sequence>
<comment type="caution">
    <text evidence="2">The sequence shown here is derived from an EMBL/GenBank/DDBJ whole genome shotgun (WGS) entry which is preliminary data.</text>
</comment>
<dbReference type="EMBL" id="AGNL01020158">
    <property type="protein sequence ID" value="EJK61315.1"/>
    <property type="molecule type" value="Genomic_DNA"/>
</dbReference>
<dbReference type="Gene3D" id="1.10.150.50">
    <property type="entry name" value="Transcription Factor, Ets-1"/>
    <property type="match status" value="1"/>
</dbReference>
<dbReference type="SMART" id="SM00454">
    <property type="entry name" value="SAM"/>
    <property type="match status" value="1"/>
</dbReference>
<gene>
    <name evidence="2" type="ORF">THAOC_18226</name>
</gene>
<reference evidence="2 3" key="1">
    <citation type="journal article" date="2012" name="Genome Biol.">
        <title>Genome and low-iron response of an oceanic diatom adapted to chronic iron limitation.</title>
        <authorList>
            <person name="Lommer M."/>
            <person name="Specht M."/>
            <person name="Roy A.S."/>
            <person name="Kraemer L."/>
            <person name="Andreson R."/>
            <person name="Gutowska M.A."/>
            <person name="Wolf J."/>
            <person name="Bergner S.V."/>
            <person name="Schilhabel M.B."/>
            <person name="Klostermeier U.C."/>
            <person name="Beiko R.G."/>
            <person name="Rosenstiel P."/>
            <person name="Hippler M."/>
            <person name="Laroche J."/>
        </authorList>
    </citation>
    <scope>NUCLEOTIDE SEQUENCE [LARGE SCALE GENOMIC DNA]</scope>
    <source>
        <strain evidence="2 3">CCMP1005</strain>
    </source>
</reference>
<proteinExistence type="predicted"/>
<dbReference type="SUPFAM" id="SSF54695">
    <property type="entry name" value="POZ domain"/>
    <property type="match status" value="1"/>
</dbReference>
<evidence type="ECO:0000313" key="3">
    <source>
        <dbReference type="Proteomes" id="UP000266841"/>
    </source>
</evidence>
<evidence type="ECO:0000313" key="2">
    <source>
        <dbReference type="EMBL" id="EJK61315.1"/>
    </source>
</evidence>
<dbReference type="InterPro" id="IPR013761">
    <property type="entry name" value="SAM/pointed_sf"/>
</dbReference>
<name>K0S7S9_THAOC</name>
<organism evidence="2 3">
    <name type="scientific">Thalassiosira oceanica</name>
    <name type="common">Marine diatom</name>
    <dbReference type="NCBI Taxonomy" id="159749"/>
    <lineage>
        <taxon>Eukaryota</taxon>
        <taxon>Sar</taxon>
        <taxon>Stramenopiles</taxon>
        <taxon>Ochrophyta</taxon>
        <taxon>Bacillariophyta</taxon>
        <taxon>Coscinodiscophyceae</taxon>
        <taxon>Thalassiosirophycidae</taxon>
        <taxon>Thalassiosirales</taxon>
        <taxon>Thalassiosiraceae</taxon>
        <taxon>Thalassiosira</taxon>
    </lineage>
</organism>
<keyword evidence="3" id="KW-1185">Reference proteome</keyword>
<dbReference type="Gene3D" id="3.30.710.10">
    <property type="entry name" value="Potassium Channel Kv1.1, Chain A"/>
    <property type="match status" value="1"/>
</dbReference>
<dbReference type="SUPFAM" id="SSF47769">
    <property type="entry name" value="SAM/Pointed domain"/>
    <property type="match status" value="1"/>
</dbReference>
<dbReference type="Proteomes" id="UP000266841">
    <property type="component" value="Unassembled WGS sequence"/>
</dbReference>
<feature type="non-terminal residue" evidence="2">
    <location>
        <position position="1"/>
    </location>
</feature>
<feature type="domain" description="SAM" evidence="1">
    <location>
        <begin position="164"/>
        <end position="229"/>
    </location>
</feature>
<evidence type="ECO:0000259" key="1">
    <source>
        <dbReference type="PROSITE" id="PS50105"/>
    </source>
</evidence>
<accession>K0S7S9</accession>
<dbReference type="InterPro" id="IPR011333">
    <property type="entry name" value="SKP1/BTB/POZ_sf"/>
</dbReference>
<dbReference type="InterPro" id="IPR001660">
    <property type="entry name" value="SAM"/>
</dbReference>
<dbReference type="PROSITE" id="PS50105">
    <property type="entry name" value="SAM_DOMAIN"/>
    <property type="match status" value="1"/>
</dbReference>
<dbReference type="AlphaFoldDB" id="K0S7S9"/>
<protein>
    <recommendedName>
        <fullName evidence="1">SAM domain-containing protein</fullName>
    </recommendedName>
</protein>